<feature type="transmembrane region" description="Helical" evidence="1">
    <location>
        <begin position="560"/>
        <end position="583"/>
    </location>
</feature>
<organism evidence="4 5">
    <name type="scientific">Glycomyces buryatensis</name>
    <dbReference type="NCBI Taxonomy" id="2570927"/>
    <lineage>
        <taxon>Bacteria</taxon>
        <taxon>Bacillati</taxon>
        <taxon>Actinomycetota</taxon>
        <taxon>Actinomycetes</taxon>
        <taxon>Glycomycetales</taxon>
        <taxon>Glycomycetaceae</taxon>
        <taxon>Glycomyces</taxon>
    </lineage>
</organism>
<dbReference type="OrthoDB" id="4281716at2"/>
<evidence type="ECO:0000256" key="1">
    <source>
        <dbReference type="SAM" id="Phobius"/>
    </source>
</evidence>
<feature type="chain" id="PRO_5020400868" evidence="2">
    <location>
        <begin position="37"/>
        <end position="665"/>
    </location>
</feature>
<dbReference type="Pfam" id="PF00144">
    <property type="entry name" value="Beta-lactamase"/>
    <property type="match status" value="1"/>
</dbReference>
<keyword evidence="1" id="KW-0472">Membrane</keyword>
<dbReference type="InterPro" id="IPR012338">
    <property type="entry name" value="Beta-lactam/transpept-like"/>
</dbReference>
<dbReference type="InterPro" id="IPR006311">
    <property type="entry name" value="TAT_signal"/>
</dbReference>
<feature type="signal peptide" evidence="2">
    <location>
        <begin position="1"/>
        <end position="36"/>
    </location>
</feature>
<comment type="caution">
    <text evidence="4">The sequence shown here is derived from an EMBL/GenBank/DDBJ whole genome shotgun (WGS) entry which is preliminary data.</text>
</comment>
<dbReference type="AlphaFoldDB" id="A0A4S8QAS6"/>
<name>A0A4S8QAS6_9ACTN</name>
<keyword evidence="2" id="KW-0732">Signal</keyword>
<accession>A0A4S8QAS6</accession>
<dbReference type="InterPro" id="IPR001466">
    <property type="entry name" value="Beta-lactam-related"/>
</dbReference>
<protein>
    <submittedName>
        <fullName evidence="4">Beta-lactamase family protein</fullName>
    </submittedName>
</protein>
<dbReference type="SUPFAM" id="SSF56601">
    <property type="entry name" value="beta-lactamase/transpeptidase-like"/>
    <property type="match status" value="1"/>
</dbReference>
<reference evidence="4 5" key="2">
    <citation type="submission" date="2019-05" db="EMBL/GenBank/DDBJ databases">
        <title>Glycomyces buryatensis sp. nov.</title>
        <authorList>
            <person name="Nikitina E."/>
        </authorList>
    </citation>
    <scope>NUCLEOTIDE SEQUENCE [LARGE SCALE GENOMIC DNA]</scope>
    <source>
        <strain evidence="4 5">18</strain>
    </source>
</reference>
<feature type="transmembrane region" description="Helical" evidence="1">
    <location>
        <begin position="603"/>
        <end position="625"/>
    </location>
</feature>
<feature type="transmembrane region" description="Helical" evidence="1">
    <location>
        <begin position="513"/>
        <end position="539"/>
    </location>
</feature>
<feature type="domain" description="Beta-lactamase-related" evidence="3">
    <location>
        <begin position="48"/>
        <end position="380"/>
    </location>
</feature>
<dbReference type="PROSITE" id="PS51318">
    <property type="entry name" value="TAT"/>
    <property type="match status" value="1"/>
</dbReference>
<evidence type="ECO:0000259" key="3">
    <source>
        <dbReference type="Pfam" id="PF00144"/>
    </source>
</evidence>
<dbReference type="Proteomes" id="UP000308760">
    <property type="component" value="Unassembled WGS sequence"/>
</dbReference>
<dbReference type="PANTHER" id="PTHR46825">
    <property type="entry name" value="D-ALANYL-D-ALANINE-CARBOXYPEPTIDASE/ENDOPEPTIDASE AMPH"/>
    <property type="match status" value="1"/>
</dbReference>
<keyword evidence="5" id="KW-1185">Reference proteome</keyword>
<keyword evidence="1" id="KW-0812">Transmembrane</keyword>
<dbReference type="Gene3D" id="3.40.710.10">
    <property type="entry name" value="DD-peptidase/beta-lactamase superfamily"/>
    <property type="match status" value="1"/>
</dbReference>
<sequence length="665" mass="69572">MKSSFRTRLATAIAATAALAAAATAAAVMIAPPAFAQDPADIEDFDGIDDVLADLLAENDIPGAAVTVATSDTVETYVAGVADVASQTPVDAEDTVFPIDSVAKTVTASIVMDLVDEGVLDLDADVNDYLNEVEIEDTYPGEPVTLRHLLTHTAGFEEQVIGILADDSGTIAELEALLAEDMPRRVRPPGEVAAYSNHGLALAGLVAADAAGVGVGVGVELDELITERLFEPLGMDSSHAAALTPKALQERSATTYGPNGIEPVERFGDPLYPAGGAVATAADMGRYLQFQLGDGAPVFSEATMDEFHSTQFRHDPRLPGMALAFAERYRGETRMLSHGGDGPGSHSLLTLVPESDLGVYIVVNGDGWRGEGGSAIAAIESATDQILDGILGGEAGAAADGPAGAEAVEAPAEAAEAAAGTYRTTRMNDTDYTRLFLAMGSDVTVEVDGEGTVTTTGLSYDPDVAEQEWEPVGDGLYRERDGSALIAFGTLDGRTVLYNGSDAFQVVRWYENVMLHLGLAAAGLVLLLSQLVWPVVALVKRLRRRSSIEAERGLTGPKAATALASITAVLAAGFLAAFVAVAADMDQLTVAVLEGSPLVNLVSIPMLLAALGTVAMMCCVVMAWTRRWWGKRRRVHYTVVVLGAVAFTVVGHLYHFTIAPLALFG</sequence>
<reference evidence="5" key="1">
    <citation type="submission" date="2019-04" db="EMBL/GenBank/DDBJ databases">
        <title>Nocardioides xinjiangensis sp. nov.</title>
        <authorList>
            <person name="Liu S."/>
        </authorList>
    </citation>
    <scope>NUCLEOTIDE SEQUENCE [LARGE SCALE GENOMIC DNA]</scope>
    <source>
        <strain evidence="5">18</strain>
    </source>
</reference>
<evidence type="ECO:0000256" key="2">
    <source>
        <dbReference type="SAM" id="SignalP"/>
    </source>
</evidence>
<dbReference type="InterPro" id="IPR050491">
    <property type="entry name" value="AmpC-like"/>
</dbReference>
<proteinExistence type="predicted"/>
<dbReference type="EMBL" id="STGY01000042">
    <property type="protein sequence ID" value="THV41613.1"/>
    <property type="molecule type" value="Genomic_DNA"/>
</dbReference>
<keyword evidence="1" id="KW-1133">Transmembrane helix</keyword>
<dbReference type="PANTHER" id="PTHR46825:SF9">
    <property type="entry name" value="BETA-LACTAMASE-RELATED DOMAIN-CONTAINING PROTEIN"/>
    <property type="match status" value="1"/>
</dbReference>
<gene>
    <name evidence="4" type="ORF">FAB82_10960</name>
</gene>
<evidence type="ECO:0000313" key="5">
    <source>
        <dbReference type="Proteomes" id="UP000308760"/>
    </source>
</evidence>
<feature type="transmembrane region" description="Helical" evidence="1">
    <location>
        <begin position="637"/>
        <end position="663"/>
    </location>
</feature>
<dbReference type="RefSeq" id="WP_136534576.1">
    <property type="nucleotide sequence ID" value="NZ_STGY01000042.1"/>
</dbReference>
<evidence type="ECO:0000313" key="4">
    <source>
        <dbReference type="EMBL" id="THV41613.1"/>
    </source>
</evidence>